<reference evidence="21" key="1">
    <citation type="journal article" date="2012" name="J. Microbiol. Biotechnol.">
        <title>Ramlibacter ginsenosidimutans sp. nov., with ginsenoside-converting activity.</title>
        <authorList>
            <person name="Wang L."/>
            <person name="An D.S."/>
            <person name="Kim S.G."/>
            <person name="Jin F.X."/>
            <person name="Kim S.C."/>
            <person name="Lee S.T."/>
            <person name="Im W.T."/>
        </authorList>
    </citation>
    <scope>NUCLEOTIDE SEQUENCE</scope>
    <source>
        <strain evidence="21">KACC 17527</strain>
    </source>
</reference>
<dbReference type="RefSeq" id="WP_201170977.1">
    <property type="nucleotide sequence ID" value="NZ_JAEPWM010000004.1"/>
</dbReference>
<protein>
    <recommendedName>
        <fullName evidence="4 16">DNA polymerase I</fullName>
        <ecNumber evidence="3 16">2.7.7.7</ecNumber>
    </recommendedName>
</protein>
<evidence type="ECO:0000256" key="5">
    <source>
        <dbReference type="ARBA" id="ARBA00022679"/>
    </source>
</evidence>
<keyword evidence="12 17" id="KW-0239">DNA-directed DNA polymerase</keyword>
<evidence type="ECO:0000256" key="12">
    <source>
        <dbReference type="ARBA" id="ARBA00022932"/>
    </source>
</evidence>
<dbReference type="InterPro" id="IPR029060">
    <property type="entry name" value="PIN-like_dom_sf"/>
</dbReference>
<keyword evidence="14 17" id="KW-0234">DNA repair</keyword>
<dbReference type="InterPro" id="IPR001098">
    <property type="entry name" value="DNA-dir_DNA_pol_A_palm_dom"/>
</dbReference>
<dbReference type="SUPFAM" id="SSF56672">
    <property type="entry name" value="DNA/RNA polymerases"/>
    <property type="match status" value="1"/>
</dbReference>
<dbReference type="Gene3D" id="1.20.1060.10">
    <property type="entry name" value="Taq DNA Polymerase, Chain T, domain 4"/>
    <property type="match status" value="1"/>
</dbReference>
<dbReference type="SMART" id="SM00474">
    <property type="entry name" value="35EXOc"/>
    <property type="match status" value="1"/>
</dbReference>
<comment type="subunit">
    <text evidence="2">Single-chain monomer with multiple functions.</text>
</comment>
<dbReference type="CDD" id="cd09898">
    <property type="entry name" value="H3TH_53EXO"/>
    <property type="match status" value="1"/>
</dbReference>
<keyword evidence="9 17" id="KW-0227">DNA damage</keyword>
<comment type="similarity">
    <text evidence="1 17">Belongs to the DNA polymerase type-A family.</text>
</comment>
<feature type="domain" description="5'-3' exonuclease" evidence="19">
    <location>
        <begin position="13"/>
        <end position="277"/>
    </location>
</feature>
<dbReference type="InterPro" id="IPR036397">
    <property type="entry name" value="RNaseH_sf"/>
</dbReference>
<dbReference type="InterPro" id="IPR008918">
    <property type="entry name" value="HhH2"/>
</dbReference>
<dbReference type="GO" id="GO:0008408">
    <property type="term" value="F:3'-5' exonuclease activity"/>
    <property type="evidence" value="ECO:0007669"/>
    <property type="project" value="UniProtKB-UniRule"/>
</dbReference>
<dbReference type="InterPro" id="IPR020046">
    <property type="entry name" value="5-3_exonucl_a-hlix_arch_N"/>
</dbReference>
<dbReference type="FunFam" id="1.10.150.20:FF:000003">
    <property type="entry name" value="DNA polymerase I"/>
    <property type="match status" value="1"/>
</dbReference>
<dbReference type="AlphaFoldDB" id="A0A934TSK6"/>
<reference evidence="21" key="2">
    <citation type="submission" date="2021-01" db="EMBL/GenBank/DDBJ databases">
        <authorList>
            <person name="Kang M."/>
        </authorList>
    </citation>
    <scope>NUCLEOTIDE SEQUENCE</scope>
    <source>
        <strain evidence="21">KACC 17527</strain>
    </source>
</reference>
<dbReference type="Gene3D" id="3.30.70.370">
    <property type="match status" value="1"/>
</dbReference>
<evidence type="ECO:0000256" key="7">
    <source>
        <dbReference type="ARBA" id="ARBA00022705"/>
    </source>
</evidence>
<keyword evidence="5 17" id="KW-0808">Transferase</keyword>
<evidence type="ECO:0000313" key="22">
    <source>
        <dbReference type="Proteomes" id="UP000630528"/>
    </source>
</evidence>
<name>A0A934TSK6_9BURK</name>
<dbReference type="InterPro" id="IPR012337">
    <property type="entry name" value="RNaseH-like_sf"/>
</dbReference>
<keyword evidence="11 17" id="KW-0269">Exonuclease</keyword>
<gene>
    <name evidence="17 21" type="primary">polA</name>
    <name evidence="21" type="ORF">JJB11_11955</name>
</gene>
<dbReference type="SMART" id="SM00475">
    <property type="entry name" value="53EXOc"/>
    <property type="match status" value="1"/>
</dbReference>
<dbReference type="GO" id="GO:0003677">
    <property type="term" value="F:DNA binding"/>
    <property type="evidence" value="ECO:0007669"/>
    <property type="project" value="UniProtKB-UniRule"/>
</dbReference>
<keyword evidence="13 17" id="KW-0238">DNA-binding</keyword>
<dbReference type="GO" id="GO:0006261">
    <property type="term" value="P:DNA-templated DNA replication"/>
    <property type="evidence" value="ECO:0007669"/>
    <property type="project" value="UniProtKB-UniRule"/>
</dbReference>
<evidence type="ECO:0000256" key="8">
    <source>
        <dbReference type="ARBA" id="ARBA00022722"/>
    </source>
</evidence>
<evidence type="ECO:0000259" key="18">
    <source>
        <dbReference type="SMART" id="SM00474"/>
    </source>
</evidence>
<dbReference type="SMART" id="SM00279">
    <property type="entry name" value="HhH2"/>
    <property type="match status" value="1"/>
</dbReference>
<keyword evidence="22" id="KW-1185">Reference proteome</keyword>
<evidence type="ECO:0000256" key="2">
    <source>
        <dbReference type="ARBA" id="ARBA00011541"/>
    </source>
</evidence>
<dbReference type="InterPro" id="IPR020045">
    <property type="entry name" value="DNA_polI_H3TH"/>
</dbReference>
<evidence type="ECO:0000256" key="3">
    <source>
        <dbReference type="ARBA" id="ARBA00012417"/>
    </source>
</evidence>
<dbReference type="Gene3D" id="1.10.150.20">
    <property type="entry name" value="5' to 3' exonuclease, C-terminal subdomain"/>
    <property type="match status" value="2"/>
</dbReference>
<dbReference type="InterPro" id="IPR036279">
    <property type="entry name" value="5-3_exonuclease_C_sf"/>
</dbReference>
<evidence type="ECO:0000256" key="13">
    <source>
        <dbReference type="ARBA" id="ARBA00023125"/>
    </source>
</evidence>
<dbReference type="InterPro" id="IPR018320">
    <property type="entry name" value="DNA_polymerase_1"/>
</dbReference>
<evidence type="ECO:0000259" key="20">
    <source>
        <dbReference type="SMART" id="SM00482"/>
    </source>
</evidence>
<dbReference type="GO" id="GO:0008409">
    <property type="term" value="F:5'-3' exonuclease activity"/>
    <property type="evidence" value="ECO:0007669"/>
    <property type="project" value="UniProtKB-UniRule"/>
</dbReference>
<dbReference type="FunFam" id="3.30.420.10:FF:000026">
    <property type="entry name" value="DNA polymerase I"/>
    <property type="match status" value="1"/>
</dbReference>
<dbReference type="PROSITE" id="PS00447">
    <property type="entry name" value="DNA_POLYMERASE_A"/>
    <property type="match status" value="1"/>
</dbReference>
<dbReference type="InterPro" id="IPR019760">
    <property type="entry name" value="DNA-dir_DNA_pol_A_CS"/>
</dbReference>
<evidence type="ECO:0000256" key="1">
    <source>
        <dbReference type="ARBA" id="ARBA00007705"/>
    </source>
</evidence>
<keyword evidence="8" id="KW-0540">Nuclease</keyword>
<feature type="domain" description="DNA-directed DNA polymerase family A palm" evidence="20">
    <location>
        <begin position="699"/>
        <end position="905"/>
    </location>
</feature>
<comment type="catalytic activity">
    <reaction evidence="15 17">
        <text>DNA(n) + a 2'-deoxyribonucleoside 5'-triphosphate = DNA(n+1) + diphosphate</text>
        <dbReference type="Rhea" id="RHEA:22508"/>
        <dbReference type="Rhea" id="RHEA-COMP:17339"/>
        <dbReference type="Rhea" id="RHEA-COMP:17340"/>
        <dbReference type="ChEBI" id="CHEBI:33019"/>
        <dbReference type="ChEBI" id="CHEBI:61560"/>
        <dbReference type="ChEBI" id="CHEBI:173112"/>
        <dbReference type="EC" id="2.7.7.7"/>
    </reaction>
</comment>
<evidence type="ECO:0000256" key="11">
    <source>
        <dbReference type="ARBA" id="ARBA00022839"/>
    </source>
</evidence>
<evidence type="ECO:0000256" key="10">
    <source>
        <dbReference type="ARBA" id="ARBA00022801"/>
    </source>
</evidence>
<dbReference type="Pfam" id="PF01612">
    <property type="entry name" value="DNA_pol_A_exo1"/>
    <property type="match status" value="1"/>
</dbReference>
<dbReference type="InterPro" id="IPR002298">
    <property type="entry name" value="DNA_polymerase_A"/>
</dbReference>
<feature type="domain" description="3'-5' exonuclease" evidence="18">
    <location>
        <begin position="345"/>
        <end position="531"/>
    </location>
</feature>
<evidence type="ECO:0000256" key="16">
    <source>
        <dbReference type="NCBIfam" id="TIGR00593"/>
    </source>
</evidence>
<dbReference type="FunFam" id="1.10.150.20:FF:000002">
    <property type="entry name" value="DNA polymerase I"/>
    <property type="match status" value="1"/>
</dbReference>
<evidence type="ECO:0000259" key="19">
    <source>
        <dbReference type="SMART" id="SM00475"/>
    </source>
</evidence>
<keyword evidence="7 17" id="KW-0235">DNA replication</keyword>
<dbReference type="EC" id="2.7.7.7" evidence="3 16"/>
<evidence type="ECO:0000256" key="15">
    <source>
        <dbReference type="ARBA" id="ARBA00049244"/>
    </source>
</evidence>
<dbReference type="PANTHER" id="PTHR10133:SF27">
    <property type="entry name" value="DNA POLYMERASE NU"/>
    <property type="match status" value="1"/>
</dbReference>
<dbReference type="NCBIfam" id="TIGR00593">
    <property type="entry name" value="pola"/>
    <property type="match status" value="1"/>
</dbReference>
<dbReference type="NCBIfam" id="NF004397">
    <property type="entry name" value="PRK05755.1"/>
    <property type="match status" value="1"/>
</dbReference>
<dbReference type="SMART" id="SM00482">
    <property type="entry name" value="POLAc"/>
    <property type="match status" value="1"/>
</dbReference>
<proteinExistence type="inferred from homology"/>
<evidence type="ECO:0000256" key="17">
    <source>
        <dbReference type="RuleBase" id="RU004460"/>
    </source>
</evidence>
<dbReference type="CDD" id="cd08637">
    <property type="entry name" value="DNA_pol_A_pol_I_C"/>
    <property type="match status" value="1"/>
</dbReference>
<evidence type="ECO:0000313" key="21">
    <source>
        <dbReference type="EMBL" id="MBK6006806.1"/>
    </source>
</evidence>
<evidence type="ECO:0000256" key="4">
    <source>
        <dbReference type="ARBA" id="ARBA00020311"/>
    </source>
</evidence>
<dbReference type="CDD" id="cd06139">
    <property type="entry name" value="DNA_polA_I_Ecoli_like_exo"/>
    <property type="match status" value="1"/>
</dbReference>
<keyword evidence="6 17" id="KW-0548">Nucleotidyltransferase</keyword>
<evidence type="ECO:0000256" key="14">
    <source>
        <dbReference type="ARBA" id="ARBA00023204"/>
    </source>
</evidence>
<dbReference type="Pfam" id="PF02739">
    <property type="entry name" value="5_3_exonuc_N"/>
    <property type="match status" value="1"/>
</dbReference>
<comment type="caution">
    <text evidence="21">The sequence shown here is derived from an EMBL/GenBank/DDBJ whole genome shotgun (WGS) entry which is preliminary data.</text>
</comment>
<dbReference type="PRINTS" id="PR00868">
    <property type="entry name" value="DNAPOLI"/>
</dbReference>
<dbReference type="Pfam" id="PF00476">
    <property type="entry name" value="DNA_pol_A"/>
    <property type="match status" value="1"/>
</dbReference>
<dbReference type="Gene3D" id="3.30.420.10">
    <property type="entry name" value="Ribonuclease H-like superfamily/Ribonuclease H"/>
    <property type="match status" value="1"/>
</dbReference>
<dbReference type="InterPro" id="IPR043502">
    <property type="entry name" value="DNA/RNA_pol_sf"/>
</dbReference>
<dbReference type="GO" id="GO:0006302">
    <property type="term" value="P:double-strand break repair"/>
    <property type="evidence" value="ECO:0007669"/>
    <property type="project" value="TreeGrafter"/>
</dbReference>
<dbReference type="FunFam" id="3.40.50.1010:FF:000001">
    <property type="entry name" value="DNA polymerase I"/>
    <property type="match status" value="1"/>
</dbReference>
<sequence length="941" mass="105123">MSETDAVPQPEPKVLLLVDGSSYLYRAYHAMPDLRAVPGDPTSAATGAIRGMINMLQKLRRDIRADYAACVFDAPGKTFRDEVFPDYKATRSPMPDDLRAQIEPIHEVVRLLGWKVLNVPGVEADDVIGTLACMATQRGLVTVISSGDKDLSQLVNEHVTVIDTMNDRKRDMTGVEVEFGVPPRLMVDYQTLVGDSVDNVPGVDKVGPKTAVKLLKEFGSLDNLIERAHEVKGAVGENLRKALDWLPKGRHLLTVRTDCDLKDHIPGFPELEDIVIGGQDVEKLKEFYERFGFKGLVKQLEEHAVPPELLEEHAKAGRARPVPIQRGGYEEPDLSGLSQATTLHYETIFTWEQFETWLGRIEAAALVALDTETDSLDEMLARIVGLSFSTEPGLAAYIPLSHDYQGAPDQLPREEVLQRLKPWLENPDKHKLGQHVKYDRHVFANHGIEVRGYVHDTMLESYVLEVHKPHGLASLAERHLGRTGIDYETVAGKGASQIGFNQVPIDKAAEYSCEDSDQTLDVHLALWPKLENDRKLRFIYDLEMECSEVLFRIERNGVLIDAQALAQQGNELGNRIMQLEREAHELAGQPFNLGSPKQIGEVFFVKLGLPVVKKTASGAPSTDEEVLEKLAEDYPLPAKILEHRGLSKLKGTYTDKLPQMQHPRTGRVHTHYAQAVAVTGRLSSNDPNLQNIPVRTAEGRRIREAFVAPPGSRIASADYSQIELRIMAHISEDEALLRAFRENMDVHRATASEVFGVGLDQVSSEQRRYAKVINFGLIYGMSSFGLARNLGIETAAAKSYIDRYFQRYPGVKQYMDETRLSAKSKGYVETVFGRRLYLPEINSPNGPRRGSAERQAINAPMQGTAADLIKLAMVKVQQVLDAQQRRTKMIMQVHDELVFEVPEDEVEWLRVEIPRIMAGVAELRVPLLAEIGVGANWEEAH</sequence>
<dbReference type="SUPFAM" id="SSF47807">
    <property type="entry name" value="5' to 3' exonuclease, C-terminal subdomain"/>
    <property type="match status" value="1"/>
</dbReference>
<dbReference type="InterPro" id="IPR002562">
    <property type="entry name" value="3'-5'_exonuclease_dom"/>
</dbReference>
<keyword evidence="10 17" id="KW-0378">Hydrolase</keyword>
<dbReference type="PANTHER" id="PTHR10133">
    <property type="entry name" value="DNA POLYMERASE I"/>
    <property type="match status" value="1"/>
</dbReference>
<dbReference type="Proteomes" id="UP000630528">
    <property type="component" value="Unassembled WGS sequence"/>
</dbReference>
<accession>A0A934TSK6</accession>
<organism evidence="21 22">
    <name type="scientific">Ramlibacter ginsenosidimutans</name>
    <dbReference type="NCBI Taxonomy" id="502333"/>
    <lineage>
        <taxon>Bacteria</taxon>
        <taxon>Pseudomonadati</taxon>
        <taxon>Pseudomonadota</taxon>
        <taxon>Betaproteobacteria</taxon>
        <taxon>Burkholderiales</taxon>
        <taxon>Comamonadaceae</taxon>
        <taxon>Ramlibacter</taxon>
    </lineage>
</organism>
<dbReference type="Gene3D" id="3.40.50.1010">
    <property type="entry name" value="5'-nuclease"/>
    <property type="match status" value="1"/>
</dbReference>
<dbReference type="SUPFAM" id="SSF53098">
    <property type="entry name" value="Ribonuclease H-like"/>
    <property type="match status" value="1"/>
</dbReference>
<dbReference type="InterPro" id="IPR002421">
    <property type="entry name" value="5-3_exonuclease"/>
</dbReference>
<dbReference type="CDD" id="cd09859">
    <property type="entry name" value="PIN_53EXO"/>
    <property type="match status" value="1"/>
</dbReference>
<dbReference type="GO" id="GO:0003887">
    <property type="term" value="F:DNA-directed DNA polymerase activity"/>
    <property type="evidence" value="ECO:0007669"/>
    <property type="project" value="UniProtKB-UniRule"/>
</dbReference>
<dbReference type="FunFam" id="1.20.1060.10:FF:000001">
    <property type="entry name" value="DNA polymerase I"/>
    <property type="match status" value="1"/>
</dbReference>
<dbReference type="Pfam" id="PF01367">
    <property type="entry name" value="5_3_exonuc"/>
    <property type="match status" value="1"/>
</dbReference>
<comment type="function">
    <text evidence="17">In addition to polymerase activity, this DNA polymerase exhibits 3'-5' and 5'-3' exonuclease activity.</text>
</comment>
<evidence type="ECO:0000256" key="9">
    <source>
        <dbReference type="ARBA" id="ARBA00022763"/>
    </source>
</evidence>
<evidence type="ECO:0000256" key="6">
    <source>
        <dbReference type="ARBA" id="ARBA00022695"/>
    </source>
</evidence>
<dbReference type="SUPFAM" id="SSF88723">
    <property type="entry name" value="PIN domain-like"/>
    <property type="match status" value="1"/>
</dbReference>
<dbReference type="EMBL" id="JAEPWM010000004">
    <property type="protein sequence ID" value="MBK6006806.1"/>
    <property type="molecule type" value="Genomic_DNA"/>
</dbReference>